<reference evidence="1 2" key="1">
    <citation type="journal article" date="2019" name="Genome Biol. Evol.">
        <title>Insights into the evolution of the New World diploid cottons (Gossypium, subgenus Houzingenia) based on genome sequencing.</title>
        <authorList>
            <person name="Grover C.E."/>
            <person name="Arick M.A. 2nd"/>
            <person name="Thrash A."/>
            <person name="Conover J.L."/>
            <person name="Sanders W.S."/>
            <person name="Peterson D.G."/>
            <person name="Frelichowski J.E."/>
            <person name="Scheffler J.A."/>
            <person name="Scheffler B.E."/>
            <person name="Wendel J.F."/>
        </authorList>
    </citation>
    <scope>NUCLEOTIDE SEQUENCE [LARGE SCALE GENOMIC DNA]</scope>
    <source>
        <strain evidence="1">8</strain>
        <tissue evidence="1">Leaf</tissue>
    </source>
</reference>
<gene>
    <name evidence="1" type="ORF">Gorai_013620</name>
</gene>
<protein>
    <submittedName>
        <fullName evidence="1">Uncharacterized protein</fullName>
    </submittedName>
</protein>
<dbReference type="EMBL" id="JABEZZ010000009">
    <property type="protein sequence ID" value="MBA0596813.1"/>
    <property type="molecule type" value="Genomic_DNA"/>
</dbReference>
<organism evidence="1 2">
    <name type="scientific">Gossypium raimondii</name>
    <name type="common">Peruvian cotton</name>
    <name type="synonym">Gossypium klotzschianum subsp. raimondii</name>
    <dbReference type="NCBI Taxonomy" id="29730"/>
    <lineage>
        <taxon>Eukaryota</taxon>
        <taxon>Viridiplantae</taxon>
        <taxon>Streptophyta</taxon>
        <taxon>Embryophyta</taxon>
        <taxon>Tracheophyta</taxon>
        <taxon>Spermatophyta</taxon>
        <taxon>Magnoliopsida</taxon>
        <taxon>eudicotyledons</taxon>
        <taxon>Gunneridae</taxon>
        <taxon>Pentapetalae</taxon>
        <taxon>rosids</taxon>
        <taxon>malvids</taxon>
        <taxon>Malvales</taxon>
        <taxon>Malvaceae</taxon>
        <taxon>Malvoideae</taxon>
        <taxon>Gossypium</taxon>
    </lineage>
</organism>
<evidence type="ECO:0000313" key="1">
    <source>
        <dbReference type="EMBL" id="MBA0596813.1"/>
    </source>
</evidence>
<dbReference type="Proteomes" id="UP000593578">
    <property type="component" value="Unassembled WGS sequence"/>
</dbReference>
<accession>A0A7J8Q655</accession>
<dbReference type="AlphaFoldDB" id="A0A7J8Q655"/>
<sequence>MLMDTITHCFRLSIKLWKRGLSVQMHAKSLYLHPQQKS</sequence>
<name>A0A7J8Q655_GOSRA</name>
<comment type="caution">
    <text evidence="1">The sequence shown here is derived from an EMBL/GenBank/DDBJ whole genome shotgun (WGS) entry which is preliminary data.</text>
</comment>
<evidence type="ECO:0000313" key="2">
    <source>
        <dbReference type="Proteomes" id="UP000593578"/>
    </source>
</evidence>
<proteinExistence type="predicted"/>